<evidence type="ECO:0000256" key="13">
    <source>
        <dbReference type="ARBA" id="ARBA00023034"/>
    </source>
</evidence>
<keyword evidence="10 24" id="KW-0479">Metal-binding</keyword>
<dbReference type="EMBL" id="FN654332">
    <property type="protein sequence ID" value="CBY32064.1"/>
    <property type="molecule type" value="Genomic_DNA"/>
</dbReference>
<dbReference type="SUPFAM" id="SSF53448">
    <property type="entry name" value="Nucleotide-diphospho-sugar transferases"/>
    <property type="match status" value="1"/>
</dbReference>
<organism evidence="27">
    <name type="scientific">Oikopleura dioica</name>
    <name type="common">Tunicate</name>
    <dbReference type="NCBI Taxonomy" id="34765"/>
    <lineage>
        <taxon>Eukaryota</taxon>
        <taxon>Metazoa</taxon>
        <taxon>Chordata</taxon>
        <taxon>Tunicata</taxon>
        <taxon>Appendicularia</taxon>
        <taxon>Copelata</taxon>
        <taxon>Oikopleuridae</taxon>
        <taxon>Oikopleura</taxon>
    </lineage>
</organism>
<comment type="cofactor">
    <cofactor evidence="1 24">
        <name>Mn(2+)</name>
        <dbReference type="ChEBI" id="CHEBI:29035"/>
    </cofactor>
</comment>
<feature type="binding site" evidence="24">
    <location>
        <position position="353"/>
    </location>
    <ligand>
        <name>Mn(2+)</name>
        <dbReference type="ChEBI" id="CHEBI:29035"/>
    </ligand>
</feature>
<keyword evidence="16" id="KW-0325">Glycoprotein</keyword>
<gene>
    <name evidence="27" type="ORF">GSOID_T00029361001</name>
</gene>
<keyword evidence="11" id="KW-0735">Signal-anchor</keyword>
<dbReference type="Proteomes" id="UP000011014">
    <property type="component" value="Unassembled WGS sequence"/>
</dbReference>
<feature type="disulfide bond" evidence="25">
    <location>
        <begin position="179"/>
        <end position="188"/>
    </location>
</feature>
<evidence type="ECO:0000256" key="21">
    <source>
        <dbReference type="ARBA" id="ARBA00032915"/>
    </source>
</evidence>
<evidence type="ECO:0000256" key="24">
    <source>
        <dbReference type="PIRSR" id="PIRSR607754-2"/>
    </source>
</evidence>
<name>E4Y927_OIKDI</name>
<evidence type="ECO:0000256" key="5">
    <source>
        <dbReference type="ARBA" id="ARBA00012613"/>
    </source>
</evidence>
<dbReference type="InterPro" id="IPR029044">
    <property type="entry name" value="Nucleotide-diphossugar_trans"/>
</dbReference>
<evidence type="ECO:0000256" key="19">
    <source>
        <dbReference type="ARBA" id="ARBA00031203"/>
    </source>
</evidence>
<accession>E4Y927</accession>
<comment type="catalytic activity">
    <reaction evidence="22">
        <text>an N(4)-{beta-D-GlcNAc-(1-&gt;2)-alpha-D-Man-(1-&gt;3)-[alpha-D-Man-(1-&gt;6)]-beta-D-Man-(1-&gt;4)-beta-D-GlcNAc-(1-&gt;4)-beta-D-GlcNAc}-L-asparaginyl-[protein] + UDP-N-acetyl-alpha-D-glucosamine = N(4)-{beta-D-GlcNAc-(1-&gt;2)-alpha-D-Man-(1-&gt;3)-[beta-D-GlcNAc-(1-&gt;2)-alpha-D-Man-(1-&gt;6)]-beta-D-Man-(1-&gt;4)-beta-D-GlcNAc-(1-&gt;4)-beta-D-GlcNAc}-L-asparaginyl-[protein] + UDP + H(+)</text>
        <dbReference type="Rhea" id="RHEA:12941"/>
        <dbReference type="Rhea" id="RHEA-COMP:13526"/>
        <dbReference type="Rhea" id="RHEA-COMP:14369"/>
        <dbReference type="ChEBI" id="CHEBI:15378"/>
        <dbReference type="ChEBI" id="CHEBI:57705"/>
        <dbReference type="ChEBI" id="CHEBI:58223"/>
        <dbReference type="ChEBI" id="CHEBI:60615"/>
        <dbReference type="ChEBI" id="CHEBI:60651"/>
        <dbReference type="EC" id="2.4.1.143"/>
    </reaction>
</comment>
<evidence type="ECO:0000256" key="20">
    <source>
        <dbReference type="ARBA" id="ARBA00032552"/>
    </source>
</evidence>
<evidence type="ECO:0000256" key="14">
    <source>
        <dbReference type="ARBA" id="ARBA00023136"/>
    </source>
</evidence>
<evidence type="ECO:0000256" key="7">
    <source>
        <dbReference type="ARBA" id="ARBA00022676"/>
    </source>
</evidence>
<keyword evidence="13" id="KW-0333">Golgi apparatus</keyword>
<comment type="pathway">
    <text evidence="3">Protein modification; protein glycosylation.</text>
</comment>
<keyword evidence="14 26" id="KW-0472">Membrane</keyword>
<keyword evidence="17 24" id="KW-0464">Manganese</keyword>
<evidence type="ECO:0000256" key="15">
    <source>
        <dbReference type="ARBA" id="ARBA00023157"/>
    </source>
</evidence>
<reference evidence="27" key="1">
    <citation type="journal article" date="2010" name="Science">
        <title>Plasticity of animal genome architecture unmasked by rapid evolution of a pelagic tunicate.</title>
        <authorList>
            <person name="Denoeud F."/>
            <person name="Henriet S."/>
            <person name="Mungpakdee S."/>
            <person name="Aury J.M."/>
            <person name="Da Silva C."/>
            <person name="Brinkmann H."/>
            <person name="Mikhaleva J."/>
            <person name="Olsen L.C."/>
            <person name="Jubin C."/>
            <person name="Canestro C."/>
            <person name="Bouquet J.M."/>
            <person name="Danks G."/>
            <person name="Poulain J."/>
            <person name="Campsteijn C."/>
            <person name="Adamski M."/>
            <person name="Cross I."/>
            <person name="Yadetie F."/>
            <person name="Muffato M."/>
            <person name="Louis A."/>
            <person name="Butcher S."/>
            <person name="Tsagkogeorga G."/>
            <person name="Konrad A."/>
            <person name="Singh S."/>
            <person name="Jensen M.F."/>
            <person name="Cong E.H."/>
            <person name="Eikeseth-Otteraa H."/>
            <person name="Noel B."/>
            <person name="Anthouard V."/>
            <person name="Porcel B.M."/>
            <person name="Kachouri-Lafond R."/>
            <person name="Nishino A."/>
            <person name="Ugolini M."/>
            <person name="Chourrout P."/>
            <person name="Nishida H."/>
            <person name="Aasland R."/>
            <person name="Huzurbazar S."/>
            <person name="Westhof E."/>
            <person name="Delsuc F."/>
            <person name="Lehrach H."/>
            <person name="Reinhardt R."/>
            <person name="Weissenbach J."/>
            <person name="Roy S.W."/>
            <person name="Artiguenave F."/>
            <person name="Postlethwait J.H."/>
            <person name="Manak J.R."/>
            <person name="Thompson E.M."/>
            <person name="Jaillon O."/>
            <person name="Du Pasquier L."/>
            <person name="Boudinot P."/>
            <person name="Liberles D.A."/>
            <person name="Volff J.N."/>
            <person name="Philippe H."/>
            <person name="Lenhard B."/>
            <person name="Roest Crollius H."/>
            <person name="Wincker P."/>
            <person name="Chourrout D."/>
        </authorList>
    </citation>
    <scope>NUCLEOTIDE SEQUENCE [LARGE SCALE GENOMIC DNA]</scope>
</reference>
<evidence type="ECO:0000256" key="12">
    <source>
        <dbReference type="ARBA" id="ARBA00022989"/>
    </source>
</evidence>
<evidence type="ECO:0000256" key="26">
    <source>
        <dbReference type="SAM" id="Phobius"/>
    </source>
</evidence>
<dbReference type="PANTHER" id="PTHR12871">
    <property type="entry name" value="BETA-1,2-N-ACETYLGLUCOSAMINYLTRANSFERASE II"/>
    <property type="match status" value="1"/>
</dbReference>
<dbReference type="Gene3D" id="3.90.550.10">
    <property type="entry name" value="Spore Coat Polysaccharide Biosynthesis Protein SpsA, Chain A"/>
    <property type="match status" value="1"/>
</dbReference>
<protein>
    <recommendedName>
        <fullName evidence="6">Alpha-1,6-mannosyl-glycoprotein 2-beta-N-acetylglucosaminyltransferase</fullName>
        <ecNumber evidence="5">2.4.1.143</ecNumber>
    </recommendedName>
    <alternativeName>
        <fullName evidence="21">Beta-1,2-N-acetylglucosaminyltransferase II</fullName>
    </alternativeName>
    <alternativeName>
        <fullName evidence="20">GlcNAc-T II</fullName>
    </alternativeName>
    <alternativeName>
        <fullName evidence="19">Mannoside acetylglucosaminyltransferase 2</fullName>
    </alternativeName>
    <alternativeName>
        <fullName evidence="18">N-glycosyl-oligosaccharide-glycoprotein N-acetylglucosaminyltransferase II</fullName>
    </alternativeName>
</protein>
<dbReference type="GO" id="GO:0008455">
    <property type="term" value="F:alpha-1,6-mannosylglycoprotein 2-beta-N-acetylglucosaminyltransferase activity"/>
    <property type="evidence" value="ECO:0007669"/>
    <property type="project" value="UniProtKB-EC"/>
</dbReference>
<dbReference type="EC" id="2.4.1.143" evidence="5"/>
<dbReference type="PANTHER" id="PTHR12871:SF0">
    <property type="entry name" value="ALPHA-1,6-MANNOSYL-GLYCOPROTEIN 2-BETA-N-ACETYLGLUCOSAMINYLTRANSFERASE"/>
    <property type="match status" value="1"/>
</dbReference>
<feature type="transmembrane region" description="Helical" evidence="26">
    <location>
        <begin position="15"/>
        <end position="32"/>
    </location>
</feature>
<evidence type="ECO:0000256" key="22">
    <source>
        <dbReference type="ARBA" id="ARBA00093257"/>
    </source>
</evidence>
<evidence type="ECO:0000256" key="1">
    <source>
        <dbReference type="ARBA" id="ARBA00001936"/>
    </source>
</evidence>
<evidence type="ECO:0000256" key="16">
    <source>
        <dbReference type="ARBA" id="ARBA00023180"/>
    </source>
</evidence>
<dbReference type="UniPathway" id="UPA00378"/>
<keyword evidence="7" id="KW-0328">Glycosyltransferase</keyword>
<keyword evidence="15 25" id="KW-1015">Disulfide bond</keyword>
<evidence type="ECO:0000256" key="25">
    <source>
        <dbReference type="PIRSR" id="PIRSR607754-3"/>
    </source>
</evidence>
<evidence type="ECO:0000256" key="9">
    <source>
        <dbReference type="ARBA" id="ARBA00022692"/>
    </source>
</evidence>
<evidence type="ECO:0000256" key="6">
    <source>
        <dbReference type="ARBA" id="ARBA00014817"/>
    </source>
</evidence>
<sequence length="441" mass="51713">MAIPIWRVRPSPSRIRFVGFVFVILALFHFLLPTRIESRSSWTGPQSDTSQFFQESQEKVSFPVNDPVLSDDELQNIRDRLFSSDEIKTYNHDAFPDLTTTALLIQVHNRPQFFKVLLDSLRVAENIQSVELIISHDIYSQEMHELTSSIDFCRVSQIYFPLSASFYRDRFPADDLENCQKDEEMENCRGEADTYGNFREARIVNIKHHWWWKLNFSALHFSHIETFVLLEEDHALMPDFVEIISQIQSFAADKNPTVRPHVPFITTLGTYKAKMTNNQRDWQTVISSSFNSGKHNMAMILPRDFVDKLRSPPMVKLFCDYDDYNWDFSLFNAVQENIKALRVYIPQIPHVFHLGDKCGLHHDKGDCSAANVDSYRKMLKDHRYFFFPPNFTNWRRATEKVKQKLKPNGGWGDLRDRNLCYFLVDHVNPSSLRLNQLPFLQ</sequence>
<comment type="similarity">
    <text evidence="4">Belongs to the glycosyltransferase 16 (GT16) protein family.</text>
</comment>
<evidence type="ECO:0000256" key="3">
    <source>
        <dbReference type="ARBA" id="ARBA00004922"/>
    </source>
</evidence>
<keyword evidence="8" id="KW-0808">Transferase</keyword>
<keyword evidence="12 26" id="KW-1133">Transmembrane helix</keyword>
<evidence type="ECO:0000256" key="23">
    <source>
        <dbReference type="PIRSR" id="PIRSR607754-1"/>
    </source>
</evidence>
<proteinExistence type="inferred from homology"/>
<dbReference type="GO" id="GO:0006487">
    <property type="term" value="P:protein N-linked glycosylation"/>
    <property type="evidence" value="ECO:0007669"/>
    <property type="project" value="TreeGrafter"/>
</dbReference>
<feature type="binding site" evidence="24">
    <location>
        <position position="233"/>
    </location>
    <ligand>
        <name>Mn(2+)</name>
        <dbReference type="ChEBI" id="CHEBI:29035"/>
    </ligand>
</feature>
<dbReference type="AlphaFoldDB" id="E4Y927"/>
<evidence type="ECO:0000313" key="27">
    <source>
        <dbReference type="EMBL" id="CBY32064.1"/>
    </source>
</evidence>
<evidence type="ECO:0000256" key="17">
    <source>
        <dbReference type="ARBA" id="ARBA00023211"/>
    </source>
</evidence>
<dbReference type="InterPro" id="IPR007754">
    <property type="entry name" value="GlcNAc_II"/>
</dbReference>
<dbReference type="GO" id="GO:0046872">
    <property type="term" value="F:metal ion binding"/>
    <property type="evidence" value="ECO:0007669"/>
    <property type="project" value="UniProtKB-KW"/>
</dbReference>
<comment type="subcellular location">
    <subcellularLocation>
        <location evidence="2">Golgi apparatus membrane</location>
        <topology evidence="2">Single-pass type II membrane protein</topology>
    </subcellularLocation>
</comment>
<feature type="binding site" evidence="23">
    <location>
        <begin position="106"/>
        <end position="110"/>
    </location>
    <ligand>
        <name>substrate</name>
    </ligand>
</feature>
<evidence type="ECO:0000256" key="11">
    <source>
        <dbReference type="ARBA" id="ARBA00022968"/>
    </source>
</evidence>
<dbReference type="GO" id="GO:0000139">
    <property type="term" value="C:Golgi membrane"/>
    <property type="evidence" value="ECO:0007669"/>
    <property type="project" value="UniProtKB-SubCell"/>
</dbReference>
<evidence type="ECO:0000256" key="18">
    <source>
        <dbReference type="ARBA" id="ARBA00029663"/>
    </source>
</evidence>
<evidence type="ECO:0000256" key="4">
    <source>
        <dbReference type="ARBA" id="ARBA00011011"/>
    </source>
</evidence>
<dbReference type="GO" id="GO:0009312">
    <property type="term" value="P:oligosaccharide biosynthetic process"/>
    <property type="evidence" value="ECO:0007669"/>
    <property type="project" value="InterPro"/>
</dbReference>
<feature type="binding site" evidence="23">
    <location>
        <position position="137"/>
    </location>
    <ligand>
        <name>substrate</name>
    </ligand>
</feature>
<evidence type="ECO:0000256" key="2">
    <source>
        <dbReference type="ARBA" id="ARBA00004323"/>
    </source>
</evidence>
<evidence type="ECO:0000256" key="8">
    <source>
        <dbReference type="ARBA" id="ARBA00022679"/>
    </source>
</evidence>
<feature type="disulfide bond" evidence="25">
    <location>
        <begin position="319"/>
        <end position="420"/>
    </location>
</feature>
<dbReference type="Pfam" id="PF05060">
    <property type="entry name" value="MGAT2"/>
    <property type="match status" value="1"/>
</dbReference>
<dbReference type="GO" id="GO:0005795">
    <property type="term" value="C:Golgi stack"/>
    <property type="evidence" value="ECO:0007669"/>
    <property type="project" value="InterPro"/>
</dbReference>
<evidence type="ECO:0000256" key="10">
    <source>
        <dbReference type="ARBA" id="ARBA00022723"/>
    </source>
</evidence>
<keyword evidence="9 26" id="KW-0812">Transmembrane</keyword>